<dbReference type="PANTHER" id="PTHR33845">
    <property type="entry name" value="C2H2-TYPE DOMAIN-CONTAINING PROTEIN"/>
    <property type="match status" value="1"/>
</dbReference>
<organism evidence="3 4">
    <name type="scientific">Acropora cervicornis</name>
    <name type="common">Staghorn coral</name>
    <dbReference type="NCBI Taxonomy" id="6130"/>
    <lineage>
        <taxon>Eukaryota</taxon>
        <taxon>Metazoa</taxon>
        <taxon>Cnidaria</taxon>
        <taxon>Anthozoa</taxon>
        <taxon>Hexacorallia</taxon>
        <taxon>Scleractinia</taxon>
        <taxon>Astrocoeniina</taxon>
        <taxon>Acroporidae</taxon>
        <taxon>Acropora</taxon>
    </lineage>
</organism>
<reference evidence="3" key="1">
    <citation type="journal article" date="2023" name="G3 (Bethesda)">
        <title>Whole genome assembly and annotation of the endangered Caribbean coral Acropora cervicornis.</title>
        <authorList>
            <person name="Selwyn J.D."/>
            <person name="Vollmer S.V."/>
        </authorList>
    </citation>
    <scope>NUCLEOTIDE SEQUENCE</scope>
    <source>
        <strain evidence="3">K2</strain>
    </source>
</reference>
<evidence type="ECO:0000313" key="4">
    <source>
        <dbReference type="Proteomes" id="UP001249851"/>
    </source>
</evidence>
<protein>
    <submittedName>
        <fullName evidence="3">Uncharacterized protein</fullName>
    </submittedName>
</protein>
<dbReference type="PANTHER" id="PTHR33845:SF1">
    <property type="entry name" value="C2H2-TYPE DOMAIN-CONTAINING PROTEIN"/>
    <property type="match status" value="1"/>
</dbReference>
<feature type="signal peptide" evidence="2">
    <location>
        <begin position="1"/>
        <end position="26"/>
    </location>
</feature>
<sequence length="804" mass="89017">MRSGQMEQLVAIVAVCCLAVLKRIPATPLTVRDTSAAGTSESITPEKRKDEGLGWFPNSNCEYTEFSNSILPKISALGEQHPPSCDEGSASDVFSSASQDSLTAGETSQPTPQVQMKLHSLNNFLRIADGRVSPVRSQLSTVVESISSPTVRYYKRKGAQAVETVLEPIAPGQSKWLLQQDVAYGTKTLKLSSGKKIEIPNVVRTVVASRLIQLYQSYCKEYEFAPLGQSTLFNKVKICAASQKKSLAGLDSTQTDGVLAFAALYETTDKLCKLGLDEQTAKDMKALLMSAKNYLKTDYKLHVSRVEPCADHCSVYALSTSEPEYLGHCEHEHNVSCDRCEELRNVLVDLQLSISSSAVKYSDTDQQEEIEHDVNTSAPKLDEWKAHILRAAHQDNAKRDIIDHLKQDQVFLIMDWAMKFLPTIFRETQRDWFGKKGKSWHVTVAVTKGDNDEIETLESALGSPFPGMISAIHRLEKMSVTGKIATVKSHMRRFINEGNDIKSASDMKSAIYSYGGVKVCQSAKAGIQSLYNFSFESTGLQVWKAYGVGPGKLITHAQLKRLGTPQGPTGLIILKPFDQPRQQRSRAITAVVVGQRGSTGDTQQATVTENQPDPFLLQKKAASRPINLVDVGKHLVKLEREGNYDTIKKKWAETCKEVSGRYVHHAATSSSSLSVAANADNPVSLGWALKATRKSVRFTENIKAYLKEKFLEGEETGRKANPSDVASKIKTLRTATGEKMFAKNEWIVANQVARYFSRLSSLYRSGRLELDLASLGLAQDEEEDYVTEGEEISTRLEIRRELEL</sequence>
<dbReference type="AlphaFoldDB" id="A0AAD9Q6M8"/>
<feature type="region of interest" description="Disordered" evidence="1">
    <location>
        <begin position="31"/>
        <end position="51"/>
    </location>
</feature>
<dbReference type="Proteomes" id="UP001249851">
    <property type="component" value="Unassembled WGS sequence"/>
</dbReference>
<gene>
    <name evidence="3" type="ORF">P5673_022291</name>
</gene>
<feature type="compositionally biased region" description="Polar residues" evidence="1">
    <location>
        <begin position="92"/>
        <end position="112"/>
    </location>
</feature>
<proteinExistence type="predicted"/>
<feature type="chain" id="PRO_5041908647" evidence="2">
    <location>
        <begin position="27"/>
        <end position="804"/>
    </location>
</feature>
<evidence type="ECO:0000256" key="2">
    <source>
        <dbReference type="SAM" id="SignalP"/>
    </source>
</evidence>
<keyword evidence="4" id="KW-1185">Reference proteome</keyword>
<evidence type="ECO:0000313" key="3">
    <source>
        <dbReference type="EMBL" id="KAK2555728.1"/>
    </source>
</evidence>
<name>A0AAD9Q6M8_ACRCE</name>
<evidence type="ECO:0000256" key="1">
    <source>
        <dbReference type="SAM" id="MobiDB-lite"/>
    </source>
</evidence>
<comment type="caution">
    <text evidence="3">The sequence shown here is derived from an EMBL/GenBank/DDBJ whole genome shotgun (WGS) entry which is preliminary data.</text>
</comment>
<feature type="region of interest" description="Disordered" evidence="1">
    <location>
        <begin position="77"/>
        <end position="112"/>
    </location>
</feature>
<dbReference type="EMBL" id="JARQWQ010000060">
    <property type="protein sequence ID" value="KAK2555728.1"/>
    <property type="molecule type" value="Genomic_DNA"/>
</dbReference>
<keyword evidence="2" id="KW-0732">Signal</keyword>
<feature type="compositionally biased region" description="Polar residues" evidence="1">
    <location>
        <begin position="32"/>
        <end position="43"/>
    </location>
</feature>
<reference evidence="3" key="2">
    <citation type="journal article" date="2023" name="Science">
        <title>Genomic signatures of disease resistance in endangered staghorn corals.</title>
        <authorList>
            <person name="Vollmer S.V."/>
            <person name="Selwyn J.D."/>
            <person name="Despard B.A."/>
            <person name="Roesel C.L."/>
        </authorList>
    </citation>
    <scope>NUCLEOTIDE SEQUENCE</scope>
    <source>
        <strain evidence="3">K2</strain>
    </source>
</reference>
<accession>A0AAD9Q6M8</accession>